<evidence type="ECO:0000256" key="7">
    <source>
        <dbReference type="SAM" id="Phobius"/>
    </source>
</evidence>
<evidence type="ECO:0000256" key="2">
    <source>
        <dbReference type="ARBA" id="ARBA00022475"/>
    </source>
</evidence>
<keyword evidence="3 7" id="KW-0812">Transmembrane</keyword>
<evidence type="ECO:0000256" key="1">
    <source>
        <dbReference type="ARBA" id="ARBA00004651"/>
    </source>
</evidence>
<feature type="transmembrane region" description="Helical" evidence="7">
    <location>
        <begin position="12"/>
        <end position="36"/>
    </location>
</feature>
<feature type="transmembrane region" description="Helical" evidence="7">
    <location>
        <begin position="309"/>
        <end position="331"/>
    </location>
</feature>
<feature type="transmembrane region" description="Helical" evidence="7">
    <location>
        <begin position="84"/>
        <end position="101"/>
    </location>
</feature>
<evidence type="ECO:0000256" key="6">
    <source>
        <dbReference type="ARBA" id="ARBA00023136"/>
    </source>
</evidence>
<feature type="transmembrane region" description="Helical" evidence="7">
    <location>
        <begin position="192"/>
        <end position="212"/>
    </location>
</feature>
<sequence>MLRSRTSSTSRSSFDLVIVGVIIMLLCLGIVMVYSASSVIAANKFNDPLFYPKRQLIWAILGVIAMLWFARYDYHKLRQHAPKLAIASFAMLVLVLIIGVNRGGSKAWLGIGSLGIQPSEFAKLGLIVFLAHMLCDAGDRMQSFWRGFVPPLGTAVAAVGLIMLEPDLGQSVVIMGTTLLMMFAAGTRIRHLGGFFGLGLVAFGGLVAAAPYRMQRIVAFMDPWKYPKAEGYQIIQSLYALGSGGILGLGFGNSRQKFLYLPEPQTDFIFSIIGEELGFLGGLALLLLFGVLVWRGVRTAIYAPDEFGSLLGVGITGMIAVQVLINIGVVTGSMPATGITLPFISYGGSSLTLMLSGVGILLNISKQAVFPDR</sequence>
<dbReference type="PANTHER" id="PTHR30474">
    <property type="entry name" value="CELL CYCLE PROTEIN"/>
    <property type="match status" value="1"/>
</dbReference>
<accession>A0ABV5AH60</accession>
<protein>
    <submittedName>
        <fullName evidence="8">Stage V sporulation protein E</fullName>
    </submittedName>
</protein>
<keyword evidence="6 7" id="KW-0472">Membrane</keyword>
<evidence type="ECO:0000313" key="9">
    <source>
        <dbReference type="Proteomes" id="UP001579974"/>
    </source>
</evidence>
<comment type="subcellular location">
    <subcellularLocation>
        <location evidence="1">Cell membrane</location>
        <topology evidence="1">Multi-pass membrane protein</topology>
    </subcellularLocation>
</comment>
<dbReference type="InterPro" id="IPR001182">
    <property type="entry name" value="FtsW/RodA"/>
</dbReference>
<dbReference type="NCBIfam" id="TIGR02614">
    <property type="entry name" value="ftsW"/>
    <property type="match status" value="1"/>
</dbReference>
<feature type="transmembrane region" description="Helical" evidence="7">
    <location>
        <begin position="56"/>
        <end position="72"/>
    </location>
</feature>
<dbReference type="InterPro" id="IPR013437">
    <property type="entry name" value="FtsW"/>
</dbReference>
<dbReference type="RefSeq" id="WP_275473113.1">
    <property type="nucleotide sequence ID" value="NZ_CP162940.1"/>
</dbReference>
<organism evidence="8 9">
    <name type="scientific">Alicyclobacillus fastidiosus</name>
    <dbReference type="NCBI Taxonomy" id="392011"/>
    <lineage>
        <taxon>Bacteria</taxon>
        <taxon>Bacillati</taxon>
        <taxon>Bacillota</taxon>
        <taxon>Bacilli</taxon>
        <taxon>Bacillales</taxon>
        <taxon>Alicyclobacillaceae</taxon>
        <taxon>Alicyclobacillus</taxon>
    </lineage>
</organism>
<keyword evidence="9" id="KW-1185">Reference proteome</keyword>
<dbReference type="Pfam" id="PF01098">
    <property type="entry name" value="FTSW_RODA_SPOVE"/>
    <property type="match status" value="1"/>
</dbReference>
<evidence type="ECO:0000313" key="8">
    <source>
        <dbReference type="EMBL" id="MFB5191602.1"/>
    </source>
</evidence>
<evidence type="ECO:0000256" key="4">
    <source>
        <dbReference type="ARBA" id="ARBA00022960"/>
    </source>
</evidence>
<evidence type="ECO:0000256" key="5">
    <source>
        <dbReference type="ARBA" id="ARBA00022989"/>
    </source>
</evidence>
<reference evidence="8 9" key="1">
    <citation type="journal article" date="2024" name="Int. J. Mol. Sci.">
        <title>Exploration of Alicyclobacillus spp. Genome in Search of Antibiotic Resistance.</title>
        <authorList>
            <person name="Bucka-Kolendo J."/>
            <person name="Kiousi D.E."/>
            <person name="Dekowska A."/>
            <person name="Mikolajczuk-Szczyrba A."/>
            <person name="Karadedos D.M."/>
            <person name="Michael P."/>
            <person name="Galanis A."/>
            <person name="Sokolowska B."/>
        </authorList>
    </citation>
    <scope>NUCLEOTIDE SEQUENCE [LARGE SCALE GENOMIC DNA]</scope>
    <source>
        <strain evidence="8 9">KKP 3000</strain>
    </source>
</reference>
<feature type="transmembrane region" description="Helical" evidence="7">
    <location>
        <begin position="232"/>
        <end position="251"/>
    </location>
</feature>
<feature type="transmembrane region" description="Helical" evidence="7">
    <location>
        <begin position="343"/>
        <end position="364"/>
    </location>
</feature>
<keyword evidence="5 7" id="KW-1133">Transmembrane helix</keyword>
<dbReference type="EMBL" id="JBDXSU010000012">
    <property type="protein sequence ID" value="MFB5191602.1"/>
    <property type="molecule type" value="Genomic_DNA"/>
</dbReference>
<evidence type="ECO:0000256" key="3">
    <source>
        <dbReference type="ARBA" id="ARBA00022692"/>
    </source>
</evidence>
<dbReference type="InterPro" id="IPR013438">
    <property type="entry name" value="SpoVE"/>
</dbReference>
<dbReference type="Proteomes" id="UP001579974">
    <property type="component" value="Unassembled WGS sequence"/>
</dbReference>
<dbReference type="NCBIfam" id="TIGR02615">
    <property type="entry name" value="spoVE"/>
    <property type="match status" value="1"/>
</dbReference>
<feature type="transmembrane region" description="Helical" evidence="7">
    <location>
        <begin position="277"/>
        <end position="297"/>
    </location>
</feature>
<gene>
    <name evidence="8" type="primary">spoVE</name>
    <name evidence="8" type="ORF">KKP3000_000376</name>
</gene>
<keyword evidence="4" id="KW-0133">Cell shape</keyword>
<proteinExistence type="predicted"/>
<name>A0ABV5AH60_9BACL</name>
<keyword evidence="2" id="KW-1003">Cell membrane</keyword>
<feature type="transmembrane region" description="Helical" evidence="7">
    <location>
        <begin position="107"/>
        <end position="131"/>
    </location>
</feature>
<feature type="transmembrane region" description="Helical" evidence="7">
    <location>
        <begin position="143"/>
        <end position="162"/>
    </location>
</feature>
<comment type="caution">
    <text evidence="8">The sequence shown here is derived from an EMBL/GenBank/DDBJ whole genome shotgun (WGS) entry which is preliminary data.</text>
</comment>
<dbReference type="PANTHER" id="PTHR30474:SF13">
    <property type="entry name" value="STAGE V SPORULATION PROTEIN E"/>
    <property type="match status" value="1"/>
</dbReference>